<reference evidence="2 3" key="1">
    <citation type="submission" date="2020-04" db="EMBL/GenBank/DDBJ databases">
        <authorList>
            <person name="Laetsch R D."/>
            <person name="Stevens L."/>
            <person name="Kumar S."/>
            <person name="Blaxter L. M."/>
        </authorList>
    </citation>
    <scope>NUCLEOTIDE SEQUENCE [LARGE SCALE GENOMIC DNA]</scope>
</reference>
<evidence type="ECO:0000313" key="2">
    <source>
        <dbReference type="EMBL" id="CAB3407589.1"/>
    </source>
</evidence>
<keyword evidence="3" id="KW-1185">Reference proteome</keyword>
<dbReference type="AlphaFoldDB" id="A0A8S1F1L9"/>
<dbReference type="Pfam" id="PF15228">
    <property type="entry name" value="DAP"/>
    <property type="match status" value="1"/>
</dbReference>
<dbReference type="OrthoDB" id="5973225at2759"/>
<name>A0A8S1F1L9_9PELO</name>
<sequence length="99" mass="11456">MTTEVELKAGHLPAEIVGGRRVVNKKERRISETDRVEAPTAAEVEVREILDTDLPAKMERSYPTESVKKMHDPRPVKDFPKHQPEIRNHHNFQPRKSTH</sequence>
<accession>A0A8S1F1L9</accession>
<dbReference type="InterPro" id="IPR024130">
    <property type="entry name" value="DAP1/DAPL1"/>
</dbReference>
<dbReference type="Proteomes" id="UP000494206">
    <property type="component" value="Unassembled WGS sequence"/>
</dbReference>
<feature type="compositionally biased region" description="Basic and acidic residues" evidence="1">
    <location>
        <begin position="55"/>
        <end position="88"/>
    </location>
</feature>
<comment type="caution">
    <text evidence="2">The sequence shown here is derived from an EMBL/GenBank/DDBJ whole genome shotgun (WGS) entry which is preliminary data.</text>
</comment>
<organism evidence="2 3">
    <name type="scientific">Caenorhabditis bovis</name>
    <dbReference type="NCBI Taxonomy" id="2654633"/>
    <lineage>
        <taxon>Eukaryota</taxon>
        <taxon>Metazoa</taxon>
        <taxon>Ecdysozoa</taxon>
        <taxon>Nematoda</taxon>
        <taxon>Chromadorea</taxon>
        <taxon>Rhabditida</taxon>
        <taxon>Rhabditina</taxon>
        <taxon>Rhabditomorpha</taxon>
        <taxon>Rhabditoidea</taxon>
        <taxon>Rhabditidae</taxon>
        <taxon>Peloderinae</taxon>
        <taxon>Caenorhabditis</taxon>
    </lineage>
</organism>
<protein>
    <submittedName>
        <fullName evidence="2">Uncharacterized protein</fullName>
    </submittedName>
</protein>
<evidence type="ECO:0000313" key="3">
    <source>
        <dbReference type="Proteomes" id="UP000494206"/>
    </source>
</evidence>
<feature type="compositionally biased region" description="Basic residues" evidence="1">
    <location>
        <begin position="89"/>
        <end position="99"/>
    </location>
</feature>
<evidence type="ECO:0000256" key="1">
    <source>
        <dbReference type="SAM" id="MobiDB-lite"/>
    </source>
</evidence>
<gene>
    <name evidence="2" type="ORF">CBOVIS_LOCUS9499</name>
</gene>
<feature type="region of interest" description="Disordered" evidence="1">
    <location>
        <begin position="55"/>
        <end position="99"/>
    </location>
</feature>
<proteinExistence type="predicted"/>
<dbReference type="EMBL" id="CADEPM010000006">
    <property type="protein sequence ID" value="CAB3407589.1"/>
    <property type="molecule type" value="Genomic_DNA"/>
</dbReference>